<dbReference type="AlphaFoldDB" id="A0AAD7SMV8"/>
<comment type="caution">
    <text evidence="2">The sequence shown here is derived from an EMBL/GenBank/DDBJ whole genome shotgun (WGS) entry which is preliminary data.</text>
</comment>
<organism evidence="2 3">
    <name type="scientific">Aldrovandia affinis</name>
    <dbReference type="NCBI Taxonomy" id="143900"/>
    <lineage>
        <taxon>Eukaryota</taxon>
        <taxon>Metazoa</taxon>
        <taxon>Chordata</taxon>
        <taxon>Craniata</taxon>
        <taxon>Vertebrata</taxon>
        <taxon>Euteleostomi</taxon>
        <taxon>Actinopterygii</taxon>
        <taxon>Neopterygii</taxon>
        <taxon>Teleostei</taxon>
        <taxon>Notacanthiformes</taxon>
        <taxon>Halosauridae</taxon>
        <taxon>Aldrovandia</taxon>
    </lineage>
</organism>
<feature type="region of interest" description="Disordered" evidence="1">
    <location>
        <begin position="23"/>
        <end position="140"/>
    </location>
</feature>
<feature type="compositionally biased region" description="Basic residues" evidence="1">
    <location>
        <begin position="40"/>
        <end position="50"/>
    </location>
</feature>
<evidence type="ECO:0000313" key="3">
    <source>
        <dbReference type="Proteomes" id="UP001221898"/>
    </source>
</evidence>
<gene>
    <name evidence="2" type="ORF">AAFF_G00315890</name>
</gene>
<protein>
    <submittedName>
        <fullName evidence="2">Uncharacterized protein</fullName>
    </submittedName>
</protein>
<accession>A0AAD7SMV8</accession>
<feature type="compositionally biased region" description="Basic and acidic residues" evidence="1">
    <location>
        <begin position="66"/>
        <end position="75"/>
    </location>
</feature>
<feature type="compositionally biased region" description="Basic and acidic residues" evidence="1">
    <location>
        <begin position="131"/>
        <end position="140"/>
    </location>
</feature>
<evidence type="ECO:0000313" key="2">
    <source>
        <dbReference type="EMBL" id="KAJ8405609.1"/>
    </source>
</evidence>
<sequence>MPTDTVGPTPNSRLKQLLPQIKLTLARPSAEGRAPNPKTPLRRGIPRRRGPPFLGPHTPWGTERSQNSREQDLLHRQTPQSSSPVEVAHRCRRTTSTHPAPPDSNGHPRGRHHLATGQPRVQGPVVQSLCTRDRGRALTK</sequence>
<reference evidence="2" key="1">
    <citation type="journal article" date="2023" name="Science">
        <title>Genome structures resolve the early diversification of teleost fishes.</title>
        <authorList>
            <person name="Parey E."/>
            <person name="Louis A."/>
            <person name="Montfort J."/>
            <person name="Bouchez O."/>
            <person name="Roques C."/>
            <person name="Iampietro C."/>
            <person name="Lluch J."/>
            <person name="Castinel A."/>
            <person name="Donnadieu C."/>
            <person name="Desvignes T."/>
            <person name="Floi Bucao C."/>
            <person name="Jouanno E."/>
            <person name="Wen M."/>
            <person name="Mejri S."/>
            <person name="Dirks R."/>
            <person name="Jansen H."/>
            <person name="Henkel C."/>
            <person name="Chen W.J."/>
            <person name="Zahm M."/>
            <person name="Cabau C."/>
            <person name="Klopp C."/>
            <person name="Thompson A.W."/>
            <person name="Robinson-Rechavi M."/>
            <person name="Braasch I."/>
            <person name="Lecointre G."/>
            <person name="Bobe J."/>
            <person name="Postlethwait J.H."/>
            <person name="Berthelot C."/>
            <person name="Roest Crollius H."/>
            <person name="Guiguen Y."/>
        </authorList>
    </citation>
    <scope>NUCLEOTIDE SEQUENCE</scope>
    <source>
        <strain evidence="2">NC1722</strain>
    </source>
</reference>
<keyword evidence="3" id="KW-1185">Reference proteome</keyword>
<dbReference type="EMBL" id="JAINUG010000047">
    <property type="protein sequence ID" value="KAJ8405609.1"/>
    <property type="molecule type" value="Genomic_DNA"/>
</dbReference>
<dbReference type="Proteomes" id="UP001221898">
    <property type="component" value="Unassembled WGS sequence"/>
</dbReference>
<name>A0AAD7SMV8_9TELE</name>
<evidence type="ECO:0000256" key="1">
    <source>
        <dbReference type="SAM" id="MobiDB-lite"/>
    </source>
</evidence>
<proteinExistence type="predicted"/>